<dbReference type="RefSeq" id="WP_324770050.1">
    <property type="nucleotide sequence ID" value="NZ_BAAATS010000027.1"/>
</dbReference>
<proteinExistence type="predicted"/>
<name>A0ABU6CCR3_9ACTN</name>
<gene>
    <name evidence="1" type="ORF">OKJ48_19970</name>
</gene>
<reference evidence="1 2" key="1">
    <citation type="submission" date="2022-10" db="EMBL/GenBank/DDBJ databases">
        <authorList>
            <person name="Xie J."/>
            <person name="Shen N."/>
        </authorList>
    </citation>
    <scope>NUCLEOTIDE SEQUENCE [LARGE SCALE GENOMIC DNA]</scope>
    <source>
        <strain evidence="1 2">DSM 41681</strain>
    </source>
</reference>
<keyword evidence="2" id="KW-1185">Reference proteome</keyword>
<accession>A0ABU6CCR3</accession>
<evidence type="ECO:0000313" key="2">
    <source>
        <dbReference type="Proteomes" id="UP001352223"/>
    </source>
</evidence>
<dbReference type="Proteomes" id="UP001352223">
    <property type="component" value="Unassembled WGS sequence"/>
</dbReference>
<protein>
    <submittedName>
        <fullName evidence="1">Uncharacterized protein</fullName>
    </submittedName>
</protein>
<dbReference type="EMBL" id="JAOZYB010000155">
    <property type="protein sequence ID" value="MEB3962513.1"/>
    <property type="molecule type" value="Genomic_DNA"/>
</dbReference>
<evidence type="ECO:0000313" key="1">
    <source>
        <dbReference type="EMBL" id="MEB3962513.1"/>
    </source>
</evidence>
<sequence length="146" mass="16172">MTPRLEWPGFRLDYDEGVLGLRWSYVADLEVKAERCIEASLRSRSADASSQLVFRFRSAESHTADLIVVRADVPTAQVQSAEQFIALLRREHGVSDRLTDEDEATELERVPAGAAGWVLAPTGPASEELFSAVMHRIENESENDAG</sequence>
<organism evidence="1 2">
    <name type="scientific">Streptomyces kunmingensis</name>
    <dbReference type="NCBI Taxonomy" id="68225"/>
    <lineage>
        <taxon>Bacteria</taxon>
        <taxon>Bacillati</taxon>
        <taxon>Actinomycetota</taxon>
        <taxon>Actinomycetes</taxon>
        <taxon>Kitasatosporales</taxon>
        <taxon>Streptomycetaceae</taxon>
        <taxon>Streptomyces</taxon>
    </lineage>
</organism>
<comment type="caution">
    <text evidence="1">The sequence shown here is derived from an EMBL/GenBank/DDBJ whole genome shotgun (WGS) entry which is preliminary data.</text>
</comment>